<evidence type="ECO:0000313" key="2">
    <source>
        <dbReference type="EMBL" id="QPX76847.1"/>
    </source>
</evidence>
<proteinExistence type="predicted"/>
<organism evidence="2 3">
    <name type="scientific">Serratia phage vB_SmaM_Yaphecito</name>
    <dbReference type="NCBI Taxonomy" id="2777368"/>
    <lineage>
        <taxon>Viruses</taxon>
        <taxon>Duplodnaviria</taxon>
        <taxon>Heunggongvirae</taxon>
        <taxon>Uroviricota</taxon>
        <taxon>Caudoviricetes</taxon>
        <taxon>Chimalliviridae</taxon>
        <taxon>Moabitevirus</taxon>
        <taxon>Moabitevirus moabite</taxon>
    </lineage>
</organism>
<sequence length="53" mass="6171">MHILILLVLWVIGSYVVANRAQSKGGNFKTWFWISMIFDPLGGYVIYKLLLRK</sequence>
<keyword evidence="1" id="KW-1133">Transmembrane helix</keyword>
<feature type="transmembrane region" description="Helical" evidence="1">
    <location>
        <begin position="28"/>
        <end position="47"/>
    </location>
</feature>
<evidence type="ECO:0000256" key="1">
    <source>
        <dbReference type="SAM" id="Phobius"/>
    </source>
</evidence>
<protein>
    <submittedName>
        <fullName evidence="2">Uncharacterized protein</fullName>
    </submittedName>
</protein>
<reference evidence="2 3" key="1">
    <citation type="submission" date="2020-09" db="EMBL/GenBank/DDBJ databases">
        <authorList>
            <person name="Bustos Y."/>
            <person name="Adams S."/>
            <person name="Bishop E."/>
            <person name="Cobbley H."/>
            <person name="Haycock D."/>
            <person name="Hoopes M."/>
            <person name="Newey C."/>
            <person name="Thompson D."/>
            <person name="Carr E."/>
            <person name="Breakwell D.P."/>
            <person name="Grose J.H."/>
        </authorList>
    </citation>
    <scope>NUCLEOTIDE SEQUENCE [LARGE SCALE GENOMIC DNA]</scope>
</reference>
<keyword evidence="1" id="KW-0812">Transmembrane</keyword>
<accession>A0A7T3NC10</accession>
<dbReference type="EMBL" id="MW021758">
    <property type="protein sequence ID" value="QPX76847.1"/>
    <property type="molecule type" value="Genomic_DNA"/>
</dbReference>
<keyword evidence="1" id="KW-0472">Membrane</keyword>
<name>A0A7T3NC10_9CAUD</name>
<evidence type="ECO:0000313" key="3">
    <source>
        <dbReference type="Proteomes" id="UP000595230"/>
    </source>
</evidence>
<dbReference type="Proteomes" id="UP000595230">
    <property type="component" value="Segment"/>
</dbReference>